<dbReference type="InterPro" id="IPR029044">
    <property type="entry name" value="Nucleotide-diphossugar_trans"/>
</dbReference>
<accession>A0A8K2A8K9</accession>
<dbReference type="Gene3D" id="3.90.550.10">
    <property type="entry name" value="Spore Coat Polysaccharide Biosynthesis Protein SpsA, Chain A"/>
    <property type="match status" value="1"/>
</dbReference>
<dbReference type="SUPFAM" id="SSF53448">
    <property type="entry name" value="Nucleotide-diphospho-sugar transferases"/>
    <property type="match status" value="1"/>
</dbReference>
<sequence length="322" mass="37281">MPPQVSIVIPAYNAMLFLPETLESVWQQTFQDYEVLVVNDGSTDDLEHWLEAQNNPRLYWINQPNQGQGVARNHGILQTSGEYIAFLDADDLWEPTKLAQQVDYLNQHKTVGLVYTWTALIDNEGQFTGRVIQSHVEGRVWRSFLTQNWIGCGSNPLIRRACFDEVGMFDLSPGIRGSEDWDMWLRLCQRFQFGLIKAPLVKYRLSETSISRDCDRMWCASRVVIEKQFLTASIDQLHLRGHSYSACALYLGWKATEISDARLAKYFWGQAYAHRLQSILTPKALRLLVAIILLQVLGGDRYQGLRNGWYTWRYHLKKRRSC</sequence>
<dbReference type="PANTHER" id="PTHR43685">
    <property type="entry name" value="GLYCOSYLTRANSFERASE"/>
    <property type="match status" value="1"/>
</dbReference>
<feature type="domain" description="Glycosyltransferase 2-like" evidence="1">
    <location>
        <begin position="6"/>
        <end position="166"/>
    </location>
</feature>
<dbReference type="RefSeq" id="WP_161825776.1">
    <property type="nucleotide sequence ID" value="NZ_WVIC01000024.1"/>
</dbReference>
<dbReference type="InterPro" id="IPR050834">
    <property type="entry name" value="Glycosyltransf_2"/>
</dbReference>
<organism evidence="2 3">
    <name type="scientific">Petrachloros mirabilis ULC683</name>
    <dbReference type="NCBI Taxonomy" id="2781853"/>
    <lineage>
        <taxon>Bacteria</taxon>
        <taxon>Bacillati</taxon>
        <taxon>Cyanobacteriota</taxon>
        <taxon>Cyanophyceae</taxon>
        <taxon>Synechococcales</taxon>
        <taxon>Petrachlorosaceae</taxon>
        <taxon>Petrachloros</taxon>
        <taxon>Petrachloros mirabilis</taxon>
    </lineage>
</organism>
<dbReference type="InterPro" id="IPR001173">
    <property type="entry name" value="Glyco_trans_2-like"/>
</dbReference>
<keyword evidence="3" id="KW-1185">Reference proteome</keyword>
<evidence type="ECO:0000259" key="1">
    <source>
        <dbReference type="Pfam" id="PF00535"/>
    </source>
</evidence>
<evidence type="ECO:0000313" key="2">
    <source>
        <dbReference type="EMBL" id="NCJ07299.1"/>
    </source>
</evidence>
<proteinExistence type="predicted"/>
<dbReference type="EMBL" id="WVIC01000024">
    <property type="protein sequence ID" value="NCJ07299.1"/>
    <property type="molecule type" value="Genomic_DNA"/>
</dbReference>
<comment type="caution">
    <text evidence="2">The sequence shown here is derived from an EMBL/GenBank/DDBJ whole genome shotgun (WGS) entry which is preliminary data.</text>
</comment>
<dbReference type="CDD" id="cd00761">
    <property type="entry name" value="Glyco_tranf_GTA_type"/>
    <property type="match status" value="1"/>
</dbReference>
<dbReference type="PANTHER" id="PTHR43685:SF11">
    <property type="entry name" value="GLYCOSYLTRANSFERASE TAGX-RELATED"/>
    <property type="match status" value="1"/>
</dbReference>
<reference evidence="2" key="1">
    <citation type="submission" date="2019-12" db="EMBL/GenBank/DDBJ databases">
        <title>High-Quality draft genome sequences of three cyanobacteria isolated from the limestone walls of the Old Cathedral of Coimbra.</title>
        <authorList>
            <person name="Tiago I."/>
            <person name="Soares F."/>
            <person name="Portugal A."/>
        </authorList>
    </citation>
    <scope>NUCLEOTIDE SEQUENCE [LARGE SCALE GENOMIC DNA]</scope>
    <source>
        <strain evidence="2">C</strain>
    </source>
</reference>
<dbReference type="AlphaFoldDB" id="A0A8K2A8K9"/>
<name>A0A8K2A8K9_9CYAN</name>
<gene>
    <name evidence="2" type="ORF">GS597_12435</name>
</gene>
<evidence type="ECO:0000313" key="3">
    <source>
        <dbReference type="Proteomes" id="UP000607397"/>
    </source>
</evidence>
<dbReference type="Proteomes" id="UP000607397">
    <property type="component" value="Unassembled WGS sequence"/>
</dbReference>
<protein>
    <submittedName>
        <fullName evidence="2">Glycosyltransferase</fullName>
    </submittedName>
</protein>
<dbReference type="Pfam" id="PF00535">
    <property type="entry name" value="Glycos_transf_2"/>
    <property type="match status" value="1"/>
</dbReference>